<keyword evidence="2" id="KW-1185">Reference proteome</keyword>
<dbReference type="EMBL" id="ML119712">
    <property type="protein sequence ID" value="RPA78350.1"/>
    <property type="molecule type" value="Genomic_DNA"/>
</dbReference>
<evidence type="ECO:0008006" key="3">
    <source>
        <dbReference type="Google" id="ProtNLM"/>
    </source>
</evidence>
<name>A0A3N4I2M1_ASCIM</name>
<protein>
    <recommendedName>
        <fullName evidence="3">F-box domain-containing protein</fullName>
    </recommendedName>
</protein>
<evidence type="ECO:0000313" key="1">
    <source>
        <dbReference type="EMBL" id="RPA78350.1"/>
    </source>
</evidence>
<sequence>MSTIPSIATWGFLFLPPELRLKVYPNCTLLTLLHLSLTCHTLRGEINDTPEVQQLLQTLPGYDYDQFVYTYWRHVPPPRANHLYEWLTIRHITTVMDREESRVVTRVHFGDFLAVPTEQRKGTVLACCEQCRTVGVEVMFDGPWRWHNVEIVQPIRCLRCELVFYVPAAGEEEEKMRVCLLEMASYCPRGRREEEGVWHGELAGLIEESF</sequence>
<accession>A0A3N4I2M1</accession>
<organism evidence="1 2">
    <name type="scientific">Ascobolus immersus RN42</name>
    <dbReference type="NCBI Taxonomy" id="1160509"/>
    <lineage>
        <taxon>Eukaryota</taxon>
        <taxon>Fungi</taxon>
        <taxon>Dikarya</taxon>
        <taxon>Ascomycota</taxon>
        <taxon>Pezizomycotina</taxon>
        <taxon>Pezizomycetes</taxon>
        <taxon>Pezizales</taxon>
        <taxon>Ascobolaceae</taxon>
        <taxon>Ascobolus</taxon>
    </lineage>
</organism>
<dbReference type="AlphaFoldDB" id="A0A3N4I2M1"/>
<gene>
    <name evidence="1" type="ORF">BJ508DRAFT_329290</name>
</gene>
<proteinExistence type="predicted"/>
<evidence type="ECO:0000313" key="2">
    <source>
        <dbReference type="Proteomes" id="UP000275078"/>
    </source>
</evidence>
<reference evidence="1 2" key="1">
    <citation type="journal article" date="2018" name="Nat. Ecol. Evol.">
        <title>Pezizomycetes genomes reveal the molecular basis of ectomycorrhizal truffle lifestyle.</title>
        <authorList>
            <person name="Murat C."/>
            <person name="Payen T."/>
            <person name="Noel B."/>
            <person name="Kuo A."/>
            <person name="Morin E."/>
            <person name="Chen J."/>
            <person name="Kohler A."/>
            <person name="Krizsan K."/>
            <person name="Balestrini R."/>
            <person name="Da Silva C."/>
            <person name="Montanini B."/>
            <person name="Hainaut M."/>
            <person name="Levati E."/>
            <person name="Barry K.W."/>
            <person name="Belfiori B."/>
            <person name="Cichocki N."/>
            <person name="Clum A."/>
            <person name="Dockter R.B."/>
            <person name="Fauchery L."/>
            <person name="Guy J."/>
            <person name="Iotti M."/>
            <person name="Le Tacon F."/>
            <person name="Lindquist E.A."/>
            <person name="Lipzen A."/>
            <person name="Malagnac F."/>
            <person name="Mello A."/>
            <person name="Molinier V."/>
            <person name="Miyauchi S."/>
            <person name="Poulain J."/>
            <person name="Riccioni C."/>
            <person name="Rubini A."/>
            <person name="Sitrit Y."/>
            <person name="Splivallo R."/>
            <person name="Traeger S."/>
            <person name="Wang M."/>
            <person name="Zifcakova L."/>
            <person name="Wipf D."/>
            <person name="Zambonelli A."/>
            <person name="Paolocci F."/>
            <person name="Nowrousian M."/>
            <person name="Ottonello S."/>
            <person name="Baldrian P."/>
            <person name="Spatafora J.W."/>
            <person name="Henrissat B."/>
            <person name="Nagy L.G."/>
            <person name="Aury J.M."/>
            <person name="Wincker P."/>
            <person name="Grigoriev I.V."/>
            <person name="Bonfante P."/>
            <person name="Martin F.M."/>
        </authorList>
    </citation>
    <scope>NUCLEOTIDE SEQUENCE [LARGE SCALE GENOMIC DNA]</scope>
    <source>
        <strain evidence="1 2">RN42</strain>
    </source>
</reference>
<dbReference type="Proteomes" id="UP000275078">
    <property type="component" value="Unassembled WGS sequence"/>
</dbReference>